<evidence type="ECO:0000313" key="2">
    <source>
        <dbReference type="EMBL" id="KYG82547.1"/>
    </source>
</evidence>
<organism evidence="2 3">
    <name type="scientific">Roseivirga echinicomitans</name>
    <dbReference type="NCBI Taxonomy" id="296218"/>
    <lineage>
        <taxon>Bacteria</taxon>
        <taxon>Pseudomonadati</taxon>
        <taxon>Bacteroidota</taxon>
        <taxon>Cytophagia</taxon>
        <taxon>Cytophagales</taxon>
        <taxon>Roseivirgaceae</taxon>
        <taxon>Roseivirga</taxon>
    </lineage>
</organism>
<dbReference type="RefSeq" id="WP_068412673.1">
    <property type="nucleotide sequence ID" value="NZ_LRDB01000003.1"/>
</dbReference>
<dbReference type="EMBL" id="LRDB01000003">
    <property type="protein sequence ID" value="KYG82547.1"/>
    <property type="molecule type" value="Genomic_DNA"/>
</dbReference>
<evidence type="ECO:0000256" key="1">
    <source>
        <dbReference type="SAM" id="SignalP"/>
    </source>
</evidence>
<evidence type="ECO:0000313" key="3">
    <source>
        <dbReference type="Proteomes" id="UP000075615"/>
    </source>
</evidence>
<dbReference type="PROSITE" id="PS51257">
    <property type="entry name" value="PROKAR_LIPOPROTEIN"/>
    <property type="match status" value="1"/>
</dbReference>
<dbReference type="Proteomes" id="UP000075615">
    <property type="component" value="Unassembled WGS sequence"/>
</dbReference>
<dbReference type="AlphaFoldDB" id="A0A150XUW7"/>
<keyword evidence="1" id="KW-0732">Signal</keyword>
<feature type="chain" id="PRO_5007575249" description="DUF4221 domain-containing protein" evidence="1">
    <location>
        <begin position="25"/>
        <end position="401"/>
    </location>
</feature>
<keyword evidence="3" id="KW-1185">Reference proteome</keyword>
<dbReference type="OrthoDB" id="821888at2"/>
<feature type="signal peptide" evidence="1">
    <location>
        <begin position="1"/>
        <end position="24"/>
    </location>
</feature>
<accession>A0A150XUW7</accession>
<proteinExistence type="predicted"/>
<comment type="caution">
    <text evidence="2">The sequence shown here is derived from an EMBL/GenBank/DDBJ whole genome shotgun (WGS) entry which is preliminary data.</text>
</comment>
<evidence type="ECO:0008006" key="4">
    <source>
        <dbReference type="Google" id="ProtNLM"/>
    </source>
</evidence>
<name>A0A150XUW7_9BACT</name>
<gene>
    <name evidence="2" type="ORF">AWN68_14955</name>
</gene>
<reference evidence="2 3" key="1">
    <citation type="submission" date="2016-01" db="EMBL/GenBank/DDBJ databases">
        <title>Genome sequencing of Roseivirga echinicomitans KMM 6058.</title>
        <authorList>
            <person name="Selvaratnam C."/>
            <person name="Thevarajoo S."/>
            <person name="Goh K.M."/>
            <person name="Ee R."/>
            <person name="Chan K.-G."/>
            <person name="Chong C.S."/>
        </authorList>
    </citation>
    <scope>NUCLEOTIDE SEQUENCE [LARGE SCALE GENOMIC DNA]</scope>
    <source>
        <strain evidence="2 3">KMM 6058</strain>
    </source>
</reference>
<protein>
    <recommendedName>
        <fullName evidence="4">DUF4221 domain-containing protein</fullName>
    </recommendedName>
</protein>
<sequence>MKKYSLYFLLVSAFGLLISCGSSNETTTNVASIYKLQIVDSVQVNLLSSGLSIADVNDETGELLAIQPNPPVAYVLSPKGEVLKKMGRQAGDPQAVGDYLLSGEFYEDGIALMGFMTVKTYDMDFNLRESMKPDFTHGGMVYMGFNHLFEIKGNDHNRLVAYMGPQTEFSDKNEEYYQDRKIMTLIDPYLAKEQSLATENMDKEIYKPVGKLASDSRFVTSGKAFYFLKPELDVKDNFLYYAFKGDTTMYKVELPSGEIVGQMRIPFDKFILFKGFSMGPVGLKEQRESRPSDKSGSIERVYKLGDFEVIVYSSGMKLSDIEALDRDSPDFRERLMKADPQKHLIIKNGRRMNDELRLPDKVSHFDMADNEGFLWAHQDISELEEEPDLITFYKLKVVEVK</sequence>
<dbReference type="STRING" id="296218.AWN68_14955"/>